<protein>
    <submittedName>
        <fullName evidence="8">Cytochrome P450 PksS</fullName>
    </submittedName>
</protein>
<dbReference type="GO" id="GO:0004497">
    <property type="term" value="F:monooxygenase activity"/>
    <property type="evidence" value="ECO:0007669"/>
    <property type="project" value="UniProtKB-KW"/>
</dbReference>
<dbReference type="InterPro" id="IPR017972">
    <property type="entry name" value="Cyt_P450_CS"/>
</dbReference>
<keyword evidence="3 7" id="KW-0479">Metal-binding</keyword>
<comment type="similarity">
    <text evidence="1 7">Belongs to the cytochrome P450 family.</text>
</comment>
<dbReference type="AlphaFoldDB" id="A0A1H0ZL69"/>
<dbReference type="FunFam" id="1.10.630.10:FF:000018">
    <property type="entry name" value="Cytochrome P450 monooxygenase"/>
    <property type="match status" value="1"/>
</dbReference>
<dbReference type="Proteomes" id="UP000181917">
    <property type="component" value="Unassembled WGS sequence"/>
</dbReference>
<dbReference type="STRING" id="37928.SAMN04489742_0435"/>
<dbReference type="PROSITE" id="PS00086">
    <property type="entry name" value="CYTOCHROME_P450"/>
    <property type="match status" value="1"/>
</dbReference>
<dbReference type="PRINTS" id="PR00385">
    <property type="entry name" value="P450"/>
</dbReference>
<dbReference type="InterPro" id="IPR036396">
    <property type="entry name" value="Cyt_P450_sf"/>
</dbReference>
<dbReference type="InterPro" id="IPR002397">
    <property type="entry name" value="Cyt_P450_B"/>
</dbReference>
<name>A0A1H0ZL69_9MICC</name>
<evidence type="ECO:0000256" key="7">
    <source>
        <dbReference type="RuleBase" id="RU000461"/>
    </source>
</evidence>
<dbReference type="Pfam" id="PF00067">
    <property type="entry name" value="p450"/>
    <property type="match status" value="1"/>
</dbReference>
<keyword evidence="2 7" id="KW-0349">Heme</keyword>
<organism evidence="8 9">
    <name type="scientific">Crystallibacter crystallopoietes</name>
    <dbReference type="NCBI Taxonomy" id="37928"/>
    <lineage>
        <taxon>Bacteria</taxon>
        <taxon>Bacillati</taxon>
        <taxon>Actinomycetota</taxon>
        <taxon>Actinomycetes</taxon>
        <taxon>Micrococcales</taxon>
        <taxon>Micrococcaceae</taxon>
        <taxon>Crystallibacter</taxon>
    </lineage>
</organism>
<evidence type="ECO:0000256" key="2">
    <source>
        <dbReference type="ARBA" id="ARBA00022617"/>
    </source>
</evidence>
<evidence type="ECO:0000256" key="1">
    <source>
        <dbReference type="ARBA" id="ARBA00010617"/>
    </source>
</evidence>
<evidence type="ECO:0000313" key="8">
    <source>
        <dbReference type="EMBL" id="SDQ28248.1"/>
    </source>
</evidence>
<dbReference type="GO" id="GO:0005506">
    <property type="term" value="F:iron ion binding"/>
    <property type="evidence" value="ECO:0007669"/>
    <property type="project" value="InterPro"/>
</dbReference>
<dbReference type="PRINTS" id="PR00359">
    <property type="entry name" value="BP450"/>
</dbReference>
<dbReference type="SUPFAM" id="SSF48264">
    <property type="entry name" value="Cytochrome P450"/>
    <property type="match status" value="1"/>
</dbReference>
<gene>
    <name evidence="8" type="ORF">SAMN04489742_0435</name>
</gene>
<dbReference type="EMBL" id="FNKH01000002">
    <property type="protein sequence ID" value="SDQ28248.1"/>
    <property type="molecule type" value="Genomic_DNA"/>
</dbReference>
<dbReference type="CDD" id="cd11029">
    <property type="entry name" value="CYP107-like"/>
    <property type="match status" value="1"/>
</dbReference>
<dbReference type="InterPro" id="IPR001128">
    <property type="entry name" value="Cyt_P450"/>
</dbReference>
<dbReference type="GO" id="GO:0016705">
    <property type="term" value="F:oxidoreductase activity, acting on paired donors, with incorporation or reduction of molecular oxygen"/>
    <property type="evidence" value="ECO:0007669"/>
    <property type="project" value="InterPro"/>
</dbReference>
<evidence type="ECO:0000313" key="9">
    <source>
        <dbReference type="Proteomes" id="UP000181917"/>
    </source>
</evidence>
<keyword evidence="4 7" id="KW-0560">Oxidoreductase</keyword>
<evidence type="ECO:0000256" key="3">
    <source>
        <dbReference type="ARBA" id="ARBA00022723"/>
    </source>
</evidence>
<keyword evidence="6 7" id="KW-0503">Monooxygenase</keyword>
<dbReference type="GO" id="GO:0020037">
    <property type="term" value="F:heme binding"/>
    <property type="evidence" value="ECO:0007669"/>
    <property type="project" value="InterPro"/>
</dbReference>
<keyword evidence="9" id="KW-1185">Reference proteome</keyword>
<dbReference type="PANTHER" id="PTHR46696">
    <property type="entry name" value="P450, PUTATIVE (EUROFUNG)-RELATED"/>
    <property type="match status" value="1"/>
</dbReference>
<evidence type="ECO:0000256" key="4">
    <source>
        <dbReference type="ARBA" id="ARBA00023002"/>
    </source>
</evidence>
<evidence type="ECO:0000256" key="6">
    <source>
        <dbReference type="ARBA" id="ARBA00023033"/>
    </source>
</evidence>
<accession>A0A1H0ZL69</accession>
<reference evidence="8 9" key="1">
    <citation type="submission" date="2016-10" db="EMBL/GenBank/DDBJ databases">
        <authorList>
            <person name="de Groot N.N."/>
        </authorList>
    </citation>
    <scope>NUCLEOTIDE SEQUENCE [LARGE SCALE GENOMIC DNA]</scope>
    <source>
        <strain evidence="8 9">DSM 20117</strain>
    </source>
</reference>
<dbReference type="Gene3D" id="1.10.630.10">
    <property type="entry name" value="Cytochrome P450"/>
    <property type="match status" value="1"/>
</dbReference>
<keyword evidence="5 7" id="KW-0408">Iron</keyword>
<evidence type="ECO:0000256" key="5">
    <source>
        <dbReference type="ARBA" id="ARBA00023004"/>
    </source>
</evidence>
<dbReference type="PANTHER" id="PTHR46696:SF1">
    <property type="entry name" value="CYTOCHROME P450 YJIB-RELATED"/>
    <property type="match status" value="1"/>
</dbReference>
<sequence length="403" mass="45275">MVGSPEFLADPYAHYAWLRENAPVYRGRLAYVSDQDVWMVSRHADCRALLTDERFQRSPGGNGPGFLEQFPEAAREPLKLLTTYSMIMMDDPAHRRLRMLVVKPFTPGAIARIGKRVAELAHGLLDRLEQVGTADLREQFALPIPSTVINEMMGVPHADRDRFQKGAQALIAGGFDYGQDSWVREVNEMTELVRQLIEHKRTEPGEDILTGLIHAEEEGDRLDEHELVAMAFLLITAGYETTYNLITNAVVTLLDHPDELARLRSATDDDELWRGAVDEVLRYNSPVGGTEPVTATEDVVWHGVTIPAGASAVPLTQAANRDPEVFEDPDRFDIDRRPNNHLAFGHGVHYCLGANLARLETRVALGILFERNPNLRLAVDRCELTIEPLPLWTRYQTLPVRFG</sequence>
<proteinExistence type="inferred from homology"/>